<organism evidence="2 3">
    <name type="scientific">Idiomarina fontislapidosi</name>
    <dbReference type="NCBI Taxonomy" id="263723"/>
    <lineage>
        <taxon>Bacteria</taxon>
        <taxon>Pseudomonadati</taxon>
        <taxon>Pseudomonadota</taxon>
        <taxon>Gammaproteobacteria</taxon>
        <taxon>Alteromonadales</taxon>
        <taxon>Idiomarinaceae</taxon>
        <taxon>Idiomarina</taxon>
    </lineage>
</organism>
<feature type="region of interest" description="Disordered" evidence="1">
    <location>
        <begin position="148"/>
        <end position="231"/>
    </location>
</feature>
<feature type="compositionally biased region" description="Polar residues" evidence="1">
    <location>
        <begin position="174"/>
        <end position="210"/>
    </location>
</feature>
<evidence type="ECO:0008006" key="4">
    <source>
        <dbReference type="Google" id="ProtNLM"/>
    </source>
</evidence>
<proteinExistence type="predicted"/>
<dbReference type="AlphaFoldDB" id="A0A432XUA7"/>
<dbReference type="Pfam" id="PF12118">
    <property type="entry name" value="SprA-related"/>
    <property type="match status" value="1"/>
</dbReference>
<feature type="compositionally biased region" description="Pro residues" evidence="1">
    <location>
        <begin position="1"/>
        <end position="14"/>
    </location>
</feature>
<feature type="compositionally biased region" description="Basic and acidic residues" evidence="1">
    <location>
        <begin position="49"/>
        <end position="89"/>
    </location>
</feature>
<protein>
    <recommendedName>
        <fullName evidence="4">Catalase</fullName>
    </recommendedName>
</protein>
<feature type="region of interest" description="Disordered" evidence="1">
    <location>
        <begin position="1"/>
        <end position="110"/>
    </location>
</feature>
<comment type="caution">
    <text evidence="2">The sequence shown here is derived from an EMBL/GenBank/DDBJ whole genome shotgun (WGS) entry which is preliminary data.</text>
</comment>
<evidence type="ECO:0000256" key="1">
    <source>
        <dbReference type="SAM" id="MobiDB-lite"/>
    </source>
</evidence>
<gene>
    <name evidence="2" type="ORF">CWE25_10010</name>
</gene>
<feature type="compositionally biased region" description="Polar residues" evidence="1">
    <location>
        <begin position="33"/>
        <end position="48"/>
    </location>
</feature>
<dbReference type="Proteomes" id="UP000287330">
    <property type="component" value="Unassembled WGS sequence"/>
</dbReference>
<dbReference type="RefSeq" id="WP_110575303.1">
    <property type="nucleotide sequence ID" value="NZ_PIPV01000008.1"/>
</dbReference>
<evidence type="ECO:0000313" key="2">
    <source>
        <dbReference type="EMBL" id="RUO52204.1"/>
    </source>
</evidence>
<name>A0A432XUA7_9GAMM</name>
<dbReference type="InterPro" id="IPR021973">
    <property type="entry name" value="SprA-related"/>
</dbReference>
<keyword evidence="3" id="KW-1185">Reference proteome</keyword>
<sequence length="231" mass="24696">MNITPALPPYPTITPPASEQLAGDNRLRPAVRQPSSAEGEQTPQSKQSNSDDKAPKSEDREAKQPNSEEAKELQRLKQRDREVRLHEQAHAAVGGRYASAPSYEYERGSDGKSYAVGGEVQIDVSEVEGDPQATIEKMTIVKRAALAPAEPSGADRAIASEANQKASAARAELAQQNMNPSRVEQTQGDPARSEGSNQASRSPETSSANVVGQRYSKAVSPSADPGFRAFA</sequence>
<accession>A0A432XUA7</accession>
<evidence type="ECO:0000313" key="3">
    <source>
        <dbReference type="Proteomes" id="UP000287330"/>
    </source>
</evidence>
<reference evidence="3" key="1">
    <citation type="journal article" date="2018" name="Front. Microbiol.">
        <title>Genome-Based Analysis Reveals the Taxonomy and Diversity of the Family Idiomarinaceae.</title>
        <authorList>
            <person name="Liu Y."/>
            <person name="Lai Q."/>
            <person name="Shao Z."/>
        </authorList>
    </citation>
    <scope>NUCLEOTIDE SEQUENCE [LARGE SCALE GENOMIC DNA]</scope>
    <source>
        <strain evidence="3">F23</strain>
    </source>
</reference>
<dbReference type="OrthoDB" id="9812722at2"/>
<dbReference type="EMBL" id="PIPV01000008">
    <property type="protein sequence ID" value="RUO52204.1"/>
    <property type="molecule type" value="Genomic_DNA"/>
</dbReference>